<dbReference type="AlphaFoldDB" id="W9XQY7"/>
<name>W9XQY7_9EURO</name>
<gene>
    <name evidence="2" type="ORF">A1O3_06769</name>
</gene>
<keyword evidence="3" id="KW-1185">Reference proteome</keyword>
<dbReference type="Proteomes" id="UP000019478">
    <property type="component" value="Unassembled WGS sequence"/>
</dbReference>
<dbReference type="GeneID" id="19170875"/>
<accession>W9XQY7</accession>
<dbReference type="EMBL" id="AMGY01000005">
    <property type="protein sequence ID" value="EXJ82952.1"/>
    <property type="molecule type" value="Genomic_DNA"/>
</dbReference>
<sequence>MATPAPLPDLGRVHVAVKTLEEEFGKLPNLMQLAKDLKADANKLAKDLKADANKLAKDLKGNLKELMAELKKVETASNTKIDEGFKDNNVYIKAMTANTLAQARNSLLTEVSDQIHRLVDPKGKAIDDFPSKPDDIPHMPFHTLRNVVVNLGSKPHDTKVHVEKQLRESIGLQGVLLQQEVKGAATAVSATAVSATAVSATAVSATAVSSVETDK</sequence>
<proteinExistence type="predicted"/>
<dbReference type="RefSeq" id="XP_007735075.1">
    <property type="nucleotide sequence ID" value="XM_007736885.1"/>
</dbReference>
<comment type="caution">
    <text evidence="2">The sequence shown here is derived from an EMBL/GenBank/DDBJ whole genome shotgun (WGS) entry which is preliminary data.</text>
</comment>
<dbReference type="HOGENOM" id="CLU_1283108_0_0_1"/>
<organism evidence="2 3">
    <name type="scientific">Capronia epimyces CBS 606.96</name>
    <dbReference type="NCBI Taxonomy" id="1182542"/>
    <lineage>
        <taxon>Eukaryota</taxon>
        <taxon>Fungi</taxon>
        <taxon>Dikarya</taxon>
        <taxon>Ascomycota</taxon>
        <taxon>Pezizomycotina</taxon>
        <taxon>Eurotiomycetes</taxon>
        <taxon>Chaetothyriomycetidae</taxon>
        <taxon>Chaetothyriales</taxon>
        <taxon>Herpotrichiellaceae</taxon>
        <taxon>Capronia</taxon>
    </lineage>
</organism>
<feature type="coiled-coil region" evidence="1">
    <location>
        <begin position="31"/>
        <end position="83"/>
    </location>
</feature>
<evidence type="ECO:0000256" key="1">
    <source>
        <dbReference type="SAM" id="Coils"/>
    </source>
</evidence>
<reference evidence="2 3" key="1">
    <citation type="submission" date="2013-03" db="EMBL/GenBank/DDBJ databases">
        <title>The Genome Sequence of Capronia epimyces CBS 606.96.</title>
        <authorList>
            <consortium name="The Broad Institute Genomics Platform"/>
            <person name="Cuomo C."/>
            <person name="de Hoog S."/>
            <person name="Gorbushina A."/>
            <person name="Walker B."/>
            <person name="Young S.K."/>
            <person name="Zeng Q."/>
            <person name="Gargeya S."/>
            <person name="Fitzgerald M."/>
            <person name="Haas B."/>
            <person name="Abouelleil A."/>
            <person name="Allen A.W."/>
            <person name="Alvarado L."/>
            <person name="Arachchi H.M."/>
            <person name="Berlin A.M."/>
            <person name="Chapman S.B."/>
            <person name="Gainer-Dewar J."/>
            <person name="Goldberg J."/>
            <person name="Griggs A."/>
            <person name="Gujja S."/>
            <person name="Hansen M."/>
            <person name="Howarth C."/>
            <person name="Imamovic A."/>
            <person name="Ireland A."/>
            <person name="Larimer J."/>
            <person name="McCowan C."/>
            <person name="Murphy C."/>
            <person name="Pearson M."/>
            <person name="Poon T.W."/>
            <person name="Priest M."/>
            <person name="Roberts A."/>
            <person name="Saif S."/>
            <person name="Shea T."/>
            <person name="Sisk P."/>
            <person name="Sykes S."/>
            <person name="Wortman J."/>
            <person name="Nusbaum C."/>
            <person name="Birren B."/>
        </authorList>
    </citation>
    <scope>NUCLEOTIDE SEQUENCE [LARGE SCALE GENOMIC DNA]</scope>
    <source>
        <strain evidence="2 3">CBS 606.96</strain>
    </source>
</reference>
<keyword evidence="1" id="KW-0175">Coiled coil</keyword>
<evidence type="ECO:0000313" key="3">
    <source>
        <dbReference type="Proteomes" id="UP000019478"/>
    </source>
</evidence>
<protein>
    <submittedName>
        <fullName evidence="2">Uncharacterized protein</fullName>
    </submittedName>
</protein>
<evidence type="ECO:0000313" key="2">
    <source>
        <dbReference type="EMBL" id="EXJ82952.1"/>
    </source>
</evidence>